<dbReference type="PROSITE" id="PS51257">
    <property type="entry name" value="PROKAR_LIPOPROTEIN"/>
    <property type="match status" value="1"/>
</dbReference>
<feature type="chain" id="PRO_5028874852" description="Heavy metal-binding domain-containing protein" evidence="1">
    <location>
        <begin position="19"/>
        <end position="128"/>
    </location>
</feature>
<sequence length="128" mass="13865">MKKLLISALAAVTLTGCASWSSTRVEQNYGDVPTLKVGEKTHPQDIILSDQDMPDRKYQPLGDIVVNVNKTTIFHPSPTPAMVNEKLREQGAELGADAVILIRYGNVGISGVSWGTLEGKGRAIKFTK</sequence>
<protein>
    <recommendedName>
        <fullName evidence="4">Heavy metal-binding domain-containing protein</fullName>
    </recommendedName>
</protein>
<dbReference type="AlphaFoldDB" id="A0A7G5EG49"/>
<dbReference type="EMBL" id="CP058554">
    <property type="protein sequence ID" value="QMV72974.1"/>
    <property type="molecule type" value="Genomic_DNA"/>
</dbReference>
<evidence type="ECO:0008006" key="4">
    <source>
        <dbReference type="Google" id="ProtNLM"/>
    </source>
</evidence>
<reference evidence="2 3" key="1">
    <citation type="journal article" date="2020" name="G3 (Bethesda)">
        <title>CeMbio - The Caenorhabditis elegans Microbiome Resource.</title>
        <authorList>
            <person name="Dirksen P."/>
            <person name="Assie A."/>
            <person name="Zimmermann J."/>
            <person name="Zhang F."/>
            <person name="Tietje A.M."/>
            <person name="Marsh S.A."/>
            <person name="Felix M.A."/>
            <person name="Shapira M."/>
            <person name="Kaleta C."/>
            <person name="Schulenburg H."/>
            <person name="Samuel B."/>
        </authorList>
    </citation>
    <scope>NUCLEOTIDE SEQUENCE [LARGE SCALE GENOMIC DNA]</scope>
    <source>
        <strain evidence="2 3">BIGb0172</strain>
    </source>
</reference>
<evidence type="ECO:0000313" key="2">
    <source>
        <dbReference type="EMBL" id="QMV72974.1"/>
    </source>
</evidence>
<feature type="signal peptide" evidence="1">
    <location>
        <begin position="1"/>
        <end position="18"/>
    </location>
</feature>
<proteinExistence type="predicted"/>
<dbReference type="RefSeq" id="WP_182327380.1">
    <property type="nucleotide sequence ID" value="NZ_CP058554.1"/>
</dbReference>
<dbReference type="Proteomes" id="UP000515240">
    <property type="component" value="Chromosome"/>
</dbReference>
<evidence type="ECO:0000256" key="1">
    <source>
        <dbReference type="SAM" id="SignalP"/>
    </source>
</evidence>
<dbReference type="KEGG" id="cpis:HS961_09040"/>
<keyword evidence="1" id="KW-0732">Signal</keyword>
<accession>A0A7G5EG49</accession>
<gene>
    <name evidence="2" type="ORF">HS961_09040</name>
</gene>
<name>A0A7G5EG49_9BURK</name>
<keyword evidence="3" id="KW-1185">Reference proteome</keyword>
<evidence type="ECO:0000313" key="3">
    <source>
        <dbReference type="Proteomes" id="UP000515240"/>
    </source>
</evidence>
<organism evidence="2 3">
    <name type="scientific">Comamonas piscis</name>
    <dbReference type="NCBI Taxonomy" id="1562974"/>
    <lineage>
        <taxon>Bacteria</taxon>
        <taxon>Pseudomonadati</taxon>
        <taxon>Pseudomonadota</taxon>
        <taxon>Betaproteobacteria</taxon>
        <taxon>Burkholderiales</taxon>
        <taxon>Comamonadaceae</taxon>
        <taxon>Comamonas</taxon>
    </lineage>
</organism>